<evidence type="ECO:0000256" key="12">
    <source>
        <dbReference type="ARBA" id="ARBA00022759"/>
    </source>
</evidence>
<dbReference type="PANTHER" id="PTHR30001">
    <property type="entry name" value="RIBONUCLEASE"/>
    <property type="match status" value="1"/>
</dbReference>
<feature type="domain" description="S1 motif" evidence="16">
    <location>
        <begin position="57"/>
        <end position="150"/>
    </location>
</feature>
<evidence type="ECO:0000256" key="8">
    <source>
        <dbReference type="ARBA" id="ARBA00022694"/>
    </source>
</evidence>
<evidence type="ECO:0000256" key="13">
    <source>
        <dbReference type="ARBA" id="ARBA00022801"/>
    </source>
</evidence>
<dbReference type="GO" id="GO:0004540">
    <property type="term" value="F:RNA nuclease activity"/>
    <property type="evidence" value="ECO:0007669"/>
    <property type="project" value="InterPro"/>
</dbReference>
<gene>
    <name evidence="17" type="ORF">C4520_19245</name>
</gene>
<keyword evidence="8" id="KW-0819">tRNA processing</keyword>
<dbReference type="PROSITE" id="PS50126">
    <property type="entry name" value="S1"/>
    <property type="match status" value="1"/>
</dbReference>
<comment type="similarity">
    <text evidence="3">Belongs to the RNase E/G family. RNase G subfamily.</text>
</comment>
<dbReference type="GO" id="GO:0046872">
    <property type="term" value="F:metal ion binding"/>
    <property type="evidence" value="ECO:0007669"/>
    <property type="project" value="UniProtKB-KW"/>
</dbReference>
<dbReference type="Pfam" id="PF00575">
    <property type="entry name" value="S1"/>
    <property type="match status" value="1"/>
</dbReference>
<comment type="subcellular location">
    <subcellularLocation>
        <location evidence="2">Cytoplasm</location>
    </subcellularLocation>
</comment>
<keyword evidence="9" id="KW-0540">Nuclease</keyword>
<protein>
    <recommendedName>
        <fullName evidence="4">Ribonuclease G</fullName>
    </recommendedName>
</protein>
<dbReference type="SUPFAM" id="SSF50249">
    <property type="entry name" value="Nucleic acid-binding proteins"/>
    <property type="match status" value="1"/>
</dbReference>
<dbReference type="Proteomes" id="UP000265882">
    <property type="component" value="Unassembled WGS sequence"/>
</dbReference>
<evidence type="ECO:0000256" key="6">
    <source>
        <dbReference type="ARBA" id="ARBA00022552"/>
    </source>
</evidence>
<dbReference type="GO" id="GO:0006364">
    <property type="term" value="P:rRNA processing"/>
    <property type="evidence" value="ECO:0007669"/>
    <property type="project" value="UniProtKB-KW"/>
</dbReference>
<evidence type="ECO:0000313" key="17">
    <source>
        <dbReference type="EMBL" id="RJP16146.1"/>
    </source>
</evidence>
<dbReference type="GO" id="GO:0005737">
    <property type="term" value="C:cytoplasm"/>
    <property type="evidence" value="ECO:0007669"/>
    <property type="project" value="UniProtKB-SubCell"/>
</dbReference>
<comment type="cofactor">
    <cofactor evidence="1">
        <name>Mg(2+)</name>
        <dbReference type="ChEBI" id="CHEBI:18420"/>
    </cofactor>
</comment>
<reference evidence="17 18" key="1">
    <citation type="journal article" date="2017" name="ISME J.">
        <title>Energy and carbon metabolisms in a deep terrestrial subsurface fluid microbial community.</title>
        <authorList>
            <person name="Momper L."/>
            <person name="Jungbluth S.P."/>
            <person name="Lee M.D."/>
            <person name="Amend J.P."/>
        </authorList>
    </citation>
    <scope>NUCLEOTIDE SEQUENCE [LARGE SCALE GENOMIC DNA]</scope>
    <source>
        <strain evidence="17">SURF_5</strain>
    </source>
</reference>
<comment type="caution">
    <text evidence="17">The sequence shown here is derived from an EMBL/GenBank/DDBJ whole genome shotgun (WGS) entry which is preliminary data.</text>
</comment>
<keyword evidence="12" id="KW-0255">Endonuclease</keyword>
<dbReference type="Gene3D" id="2.40.50.140">
    <property type="entry name" value="Nucleic acid-binding proteins"/>
    <property type="match status" value="1"/>
</dbReference>
<evidence type="ECO:0000256" key="15">
    <source>
        <dbReference type="ARBA" id="ARBA00022884"/>
    </source>
</evidence>
<dbReference type="GO" id="GO:0004519">
    <property type="term" value="F:endonuclease activity"/>
    <property type="evidence" value="ECO:0007669"/>
    <property type="project" value="UniProtKB-KW"/>
</dbReference>
<dbReference type="GO" id="GO:0000049">
    <property type="term" value="F:tRNA binding"/>
    <property type="evidence" value="ECO:0007669"/>
    <property type="project" value="UniProtKB-KW"/>
</dbReference>
<dbReference type="AlphaFoldDB" id="A0A3A4NCT9"/>
<accession>A0A3A4NCT9</accession>
<dbReference type="PANTHER" id="PTHR30001:SF0">
    <property type="entry name" value="RIBONUCLEASE G"/>
    <property type="match status" value="1"/>
</dbReference>
<dbReference type="InterPro" id="IPR012340">
    <property type="entry name" value="NA-bd_OB-fold"/>
</dbReference>
<dbReference type="GO" id="GO:0019843">
    <property type="term" value="F:rRNA binding"/>
    <property type="evidence" value="ECO:0007669"/>
    <property type="project" value="UniProtKB-KW"/>
</dbReference>
<dbReference type="EMBL" id="QZKU01000128">
    <property type="protein sequence ID" value="RJP16146.1"/>
    <property type="molecule type" value="Genomic_DNA"/>
</dbReference>
<keyword evidence="5" id="KW-0963">Cytoplasm</keyword>
<dbReference type="GO" id="GO:0016787">
    <property type="term" value="F:hydrolase activity"/>
    <property type="evidence" value="ECO:0007669"/>
    <property type="project" value="UniProtKB-KW"/>
</dbReference>
<dbReference type="InterPro" id="IPR004659">
    <property type="entry name" value="RNase_E/G"/>
</dbReference>
<evidence type="ECO:0000256" key="14">
    <source>
        <dbReference type="ARBA" id="ARBA00022842"/>
    </source>
</evidence>
<keyword evidence="11" id="KW-0699">rRNA-binding</keyword>
<dbReference type="Gene3D" id="3.40.1260.20">
    <property type="entry name" value="Ribonuclease E, catalytic domain"/>
    <property type="match status" value="1"/>
</dbReference>
<dbReference type="CDD" id="cd04453">
    <property type="entry name" value="S1_RNase_E"/>
    <property type="match status" value="1"/>
</dbReference>
<evidence type="ECO:0000256" key="5">
    <source>
        <dbReference type="ARBA" id="ARBA00022490"/>
    </source>
</evidence>
<proteinExistence type="inferred from homology"/>
<sequence>MRKNKRRKLRKAGKTQKEFLRELVASVDSRETRIALLENAQLTELFIERTTERHLVGNIYKGTVKSVVPGIEAAFVDVGQGKNGFLYVSDVTDVLDDYDFDDEVEEEGYRPRSKRRRKLRIEDMLKRGQEIMVQVVKEPMGQKGMRLTNYISLPGRYLVLMPTVNHVGVSRKIEDEKERDRLRKIAADVRPQNLGLIVRTLGVGKGKEEIAADVKYLTGLWQKIVRRMESMPSPSQLHQDLGQVARVVRDVLNDDIDRFIIDSKPDYDTVLNLLDNLAPQLKSRVQLYRGSVPLFEKYDLEAQIEKALRKKVWLPSGGYIIIDQAEALTTIDVNTGKFTGKQKLEDTVFKTNMEAAREIARQVRLRDIGGIIVVDFIDMEKASNRQKLLKELEEAFKSDRTKVYVLGITELGLVQMTRKRVKLSLTPSLCEPCPYCGGTGWVKSATTTRIQALRQLERQCRENGRRALTLTAHKDVIEQLREREGDTLAKLEKQHGRKIQLKASPDCHLEFFSIIETGAGELLES</sequence>
<evidence type="ECO:0000256" key="10">
    <source>
        <dbReference type="ARBA" id="ARBA00022723"/>
    </source>
</evidence>
<evidence type="ECO:0000256" key="11">
    <source>
        <dbReference type="ARBA" id="ARBA00022730"/>
    </source>
</evidence>
<dbReference type="GO" id="GO:0008033">
    <property type="term" value="P:tRNA processing"/>
    <property type="evidence" value="ECO:0007669"/>
    <property type="project" value="UniProtKB-KW"/>
</dbReference>
<keyword evidence="15" id="KW-0694">RNA-binding</keyword>
<evidence type="ECO:0000259" key="16">
    <source>
        <dbReference type="PROSITE" id="PS50126"/>
    </source>
</evidence>
<name>A0A3A4NCT9_ABYX5</name>
<evidence type="ECO:0000256" key="9">
    <source>
        <dbReference type="ARBA" id="ARBA00022722"/>
    </source>
</evidence>
<evidence type="ECO:0000313" key="18">
    <source>
        <dbReference type="Proteomes" id="UP000265882"/>
    </source>
</evidence>
<keyword evidence="13" id="KW-0378">Hydrolase</keyword>
<keyword evidence="10" id="KW-0479">Metal-binding</keyword>
<dbReference type="InterPro" id="IPR003029">
    <property type="entry name" value="S1_domain"/>
</dbReference>
<keyword evidence="14" id="KW-0460">Magnesium</keyword>
<evidence type="ECO:0000256" key="7">
    <source>
        <dbReference type="ARBA" id="ARBA00022555"/>
    </source>
</evidence>
<dbReference type="Pfam" id="PF20833">
    <property type="entry name" value="RNase_E_G_Thio"/>
    <property type="match status" value="1"/>
</dbReference>
<evidence type="ECO:0000256" key="1">
    <source>
        <dbReference type="ARBA" id="ARBA00001946"/>
    </source>
</evidence>
<dbReference type="Pfam" id="PF10150">
    <property type="entry name" value="RNase_E_G"/>
    <property type="match status" value="1"/>
</dbReference>
<dbReference type="NCBIfam" id="TIGR00757">
    <property type="entry name" value="RNaseEG"/>
    <property type="match status" value="1"/>
</dbReference>
<dbReference type="InterPro" id="IPR019307">
    <property type="entry name" value="RNA-bd_AU-1/RNase_E/G"/>
</dbReference>
<evidence type="ECO:0000256" key="2">
    <source>
        <dbReference type="ARBA" id="ARBA00004496"/>
    </source>
</evidence>
<evidence type="ECO:0000256" key="3">
    <source>
        <dbReference type="ARBA" id="ARBA00005663"/>
    </source>
</evidence>
<keyword evidence="6" id="KW-0698">rRNA processing</keyword>
<keyword evidence="7" id="KW-0820">tRNA-binding</keyword>
<dbReference type="InterPro" id="IPR048583">
    <property type="entry name" value="RNase_E_G_thioredoxin-like"/>
</dbReference>
<dbReference type="SMART" id="SM00316">
    <property type="entry name" value="S1"/>
    <property type="match status" value="1"/>
</dbReference>
<organism evidence="17 18">
    <name type="scientific">Abyssobacteria bacterium (strain SURF_5)</name>
    <dbReference type="NCBI Taxonomy" id="2093360"/>
    <lineage>
        <taxon>Bacteria</taxon>
        <taxon>Pseudomonadati</taxon>
        <taxon>Candidatus Hydrogenedentota</taxon>
        <taxon>Candidatus Abyssobacteria</taxon>
    </lineage>
</organism>
<evidence type="ECO:0000256" key="4">
    <source>
        <dbReference type="ARBA" id="ARBA00017719"/>
    </source>
</evidence>